<sequence length="127" mass="13379">MFDSRTMVLRLTHGVGGGDEGSEIGGRAKVCGADHDVTYAISGDALDYRGTRFGLNAERTDAGEGLYHRRLEGTWDGQDDLTVSTSLLRIEMDAAGTATAGVDPRNPAVTLTLRRATESDFAAACGA</sequence>
<dbReference type="Proteomes" id="UP000604117">
    <property type="component" value="Unassembled WGS sequence"/>
</dbReference>
<dbReference type="EMBL" id="BONE01000033">
    <property type="protein sequence ID" value="GIF74645.1"/>
    <property type="molecule type" value="Genomic_DNA"/>
</dbReference>
<accession>A0ABQ4CTM8</accession>
<comment type="caution">
    <text evidence="1">The sequence shown here is derived from an EMBL/GenBank/DDBJ whole genome shotgun (WGS) entry which is preliminary data.</text>
</comment>
<gene>
    <name evidence="1" type="ORF">Asi02nite_41630</name>
</gene>
<name>A0ABQ4CTM8_9ACTN</name>
<evidence type="ECO:0000313" key="1">
    <source>
        <dbReference type="EMBL" id="GIF74645.1"/>
    </source>
</evidence>
<protein>
    <submittedName>
        <fullName evidence="1">Uncharacterized protein</fullName>
    </submittedName>
</protein>
<proteinExistence type="predicted"/>
<organism evidence="1 2">
    <name type="scientific">Asanoa siamensis</name>
    <dbReference type="NCBI Taxonomy" id="926357"/>
    <lineage>
        <taxon>Bacteria</taxon>
        <taxon>Bacillati</taxon>
        <taxon>Actinomycetota</taxon>
        <taxon>Actinomycetes</taxon>
        <taxon>Micromonosporales</taxon>
        <taxon>Micromonosporaceae</taxon>
        <taxon>Asanoa</taxon>
    </lineage>
</organism>
<keyword evidence="2" id="KW-1185">Reference proteome</keyword>
<reference evidence="1 2" key="1">
    <citation type="submission" date="2021-01" db="EMBL/GenBank/DDBJ databases">
        <title>Whole genome shotgun sequence of Asanoa siamensis NBRC 107932.</title>
        <authorList>
            <person name="Komaki H."/>
            <person name="Tamura T."/>
        </authorList>
    </citation>
    <scope>NUCLEOTIDE SEQUENCE [LARGE SCALE GENOMIC DNA]</scope>
    <source>
        <strain evidence="1 2">NBRC 107932</strain>
    </source>
</reference>
<evidence type="ECO:0000313" key="2">
    <source>
        <dbReference type="Proteomes" id="UP000604117"/>
    </source>
</evidence>